<dbReference type="STRING" id="1220578.FPE01S_01_14380"/>
<feature type="modified residue" description="4-aspartylphosphate" evidence="9">
    <location>
        <position position="62"/>
    </location>
</feature>
<dbReference type="CDD" id="cd00156">
    <property type="entry name" value="REC"/>
    <property type="match status" value="1"/>
</dbReference>
<evidence type="ECO:0000256" key="1">
    <source>
        <dbReference type="ARBA" id="ARBA00000085"/>
    </source>
</evidence>
<accession>A0A0E9MY54</accession>
<dbReference type="Gene3D" id="3.30.450.20">
    <property type="entry name" value="PAS domain"/>
    <property type="match status" value="1"/>
</dbReference>
<dbReference type="Pfam" id="PF00072">
    <property type="entry name" value="Response_reg"/>
    <property type="match status" value="1"/>
</dbReference>
<dbReference type="EC" id="2.7.13.3" evidence="2"/>
<feature type="domain" description="Histidine kinase" evidence="10">
    <location>
        <begin position="276"/>
        <end position="483"/>
    </location>
</feature>
<dbReference type="Pfam" id="PF08448">
    <property type="entry name" value="PAS_4"/>
    <property type="match status" value="1"/>
</dbReference>
<dbReference type="Pfam" id="PF00512">
    <property type="entry name" value="HisKA"/>
    <property type="match status" value="1"/>
</dbReference>
<dbReference type="SUPFAM" id="SSF47384">
    <property type="entry name" value="Homodimeric domain of signal transducing histidine kinase"/>
    <property type="match status" value="1"/>
</dbReference>
<dbReference type="InterPro" id="IPR004358">
    <property type="entry name" value="Sig_transdc_His_kin-like_C"/>
</dbReference>
<proteinExistence type="predicted"/>
<dbReference type="InterPro" id="IPR036890">
    <property type="entry name" value="HATPase_C_sf"/>
</dbReference>
<evidence type="ECO:0000256" key="9">
    <source>
        <dbReference type="PROSITE-ProRule" id="PRU00169"/>
    </source>
</evidence>
<keyword evidence="3 9" id="KW-0597">Phosphoprotein</keyword>
<dbReference type="InterPro" id="IPR035965">
    <property type="entry name" value="PAS-like_dom_sf"/>
</dbReference>
<keyword evidence="13" id="KW-1185">Reference proteome</keyword>
<organism evidence="12 13">
    <name type="scientific">Flavihumibacter petaseus NBRC 106054</name>
    <dbReference type="NCBI Taxonomy" id="1220578"/>
    <lineage>
        <taxon>Bacteria</taxon>
        <taxon>Pseudomonadati</taxon>
        <taxon>Bacteroidota</taxon>
        <taxon>Chitinophagia</taxon>
        <taxon>Chitinophagales</taxon>
        <taxon>Chitinophagaceae</taxon>
        <taxon>Flavihumibacter</taxon>
    </lineage>
</organism>
<dbReference type="PROSITE" id="PS50109">
    <property type="entry name" value="HIS_KIN"/>
    <property type="match status" value="1"/>
</dbReference>
<dbReference type="NCBIfam" id="TIGR00229">
    <property type="entry name" value="sensory_box"/>
    <property type="match status" value="1"/>
</dbReference>
<dbReference type="SMART" id="SM00448">
    <property type="entry name" value="REC"/>
    <property type="match status" value="1"/>
</dbReference>
<dbReference type="InterPro" id="IPR003661">
    <property type="entry name" value="HisK_dim/P_dom"/>
</dbReference>
<dbReference type="Proteomes" id="UP000033121">
    <property type="component" value="Unassembled WGS sequence"/>
</dbReference>
<dbReference type="InterPro" id="IPR000014">
    <property type="entry name" value="PAS"/>
</dbReference>
<dbReference type="GO" id="GO:0000155">
    <property type="term" value="F:phosphorelay sensor kinase activity"/>
    <property type="evidence" value="ECO:0007669"/>
    <property type="project" value="InterPro"/>
</dbReference>
<dbReference type="Gene3D" id="3.30.565.10">
    <property type="entry name" value="Histidine kinase-like ATPase, C-terminal domain"/>
    <property type="match status" value="1"/>
</dbReference>
<evidence type="ECO:0000256" key="3">
    <source>
        <dbReference type="ARBA" id="ARBA00022553"/>
    </source>
</evidence>
<evidence type="ECO:0000256" key="4">
    <source>
        <dbReference type="ARBA" id="ARBA00022679"/>
    </source>
</evidence>
<comment type="caution">
    <text evidence="12">The sequence shown here is derived from an EMBL/GenBank/DDBJ whole genome shotgun (WGS) entry which is preliminary data.</text>
</comment>
<keyword evidence="8" id="KW-0902">Two-component regulatory system</keyword>
<name>A0A0E9MY54_9BACT</name>
<evidence type="ECO:0000256" key="7">
    <source>
        <dbReference type="ARBA" id="ARBA00022840"/>
    </source>
</evidence>
<keyword evidence="6 12" id="KW-0418">Kinase</keyword>
<evidence type="ECO:0000259" key="11">
    <source>
        <dbReference type="PROSITE" id="PS50110"/>
    </source>
</evidence>
<evidence type="ECO:0000256" key="2">
    <source>
        <dbReference type="ARBA" id="ARBA00012438"/>
    </source>
</evidence>
<evidence type="ECO:0000256" key="6">
    <source>
        <dbReference type="ARBA" id="ARBA00022777"/>
    </source>
</evidence>
<dbReference type="PRINTS" id="PR00344">
    <property type="entry name" value="BCTRLSENSOR"/>
</dbReference>
<evidence type="ECO:0000313" key="13">
    <source>
        <dbReference type="Proteomes" id="UP000033121"/>
    </source>
</evidence>
<dbReference type="SMART" id="SM00091">
    <property type="entry name" value="PAS"/>
    <property type="match status" value="1"/>
</dbReference>
<dbReference type="PROSITE" id="PS50110">
    <property type="entry name" value="RESPONSE_REGULATORY"/>
    <property type="match status" value="1"/>
</dbReference>
<dbReference type="InterPro" id="IPR011006">
    <property type="entry name" value="CheY-like_superfamily"/>
</dbReference>
<evidence type="ECO:0000259" key="10">
    <source>
        <dbReference type="PROSITE" id="PS50109"/>
    </source>
</evidence>
<protein>
    <recommendedName>
        <fullName evidence="2">histidine kinase</fullName>
        <ecNumber evidence="2">2.7.13.3</ecNumber>
    </recommendedName>
</protein>
<dbReference type="InterPro" id="IPR036097">
    <property type="entry name" value="HisK_dim/P_sf"/>
</dbReference>
<evidence type="ECO:0000313" key="12">
    <source>
        <dbReference type="EMBL" id="GAO42423.1"/>
    </source>
</evidence>
<dbReference type="PANTHER" id="PTHR43065">
    <property type="entry name" value="SENSOR HISTIDINE KINASE"/>
    <property type="match status" value="1"/>
</dbReference>
<dbReference type="InterPro" id="IPR005467">
    <property type="entry name" value="His_kinase_dom"/>
</dbReference>
<comment type="catalytic activity">
    <reaction evidence="1">
        <text>ATP + protein L-histidine = ADP + protein N-phospho-L-histidine.</text>
        <dbReference type="EC" id="2.7.13.3"/>
    </reaction>
</comment>
<gene>
    <name evidence="12" type="ORF">FPE01S_01_14380</name>
</gene>
<dbReference type="InterPro" id="IPR001789">
    <property type="entry name" value="Sig_transdc_resp-reg_receiver"/>
</dbReference>
<dbReference type="EMBL" id="BBWV01000001">
    <property type="protein sequence ID" value="GAO42423.1"/>
    <property type="molecule type" value="Genomic_DNA"/>
</dbReference>
<dbReference type="AlphaFoldDB" id="A0A0E9MY54"/>
<dbReference type="InterPro" id="IPR013656">
    <property type="entry name" value="PAS_4"/>
</dbReference>
<dbReference type="CDD" id="cd00082">
    <property type="entry name" value="HisKA"/>
    <property type="match status" value="1"/>
</dbReference>
<dbReference type="Gene3D" id="3.40.50.2300">
    <property type="match status" value="1"/>
</dbReference>
<evidence type="ECO:0000256" key="5">
    <source>
        <dbReference type="ARBA" id="ARBA00022741"/>
    </source>
</evidence>
<dbReference type="SUPFAM" id="SSF55874">
    <property type="entry name" value="ATPase domain of HSP90 chaperone/DNA topoisomerase II/histidine kinase"/>
    <property type="match status" value="1"/>
</dbReference>
<dbReference type="Pfam" id="PF02518">
    <property type="entry name" value="HATPase_c"/>
    <property type="match status" value="1"/>
</dbReference>
<reference evidence="12 13" key="1">
    <citation type="submission" date="2015-04" db="EMBL/GenBank/DDBJ databases">
        <title>Whole genome shotgun sequence of Flavihumibacter petaseus NBRC 106054.</title>
        <authorList>
            <person name="Miyazawa S."/>
            <person name="Hosoyama A."/>
            <person name="Hashimoto M."/>
            <person name="Noguchi M."/>
            <person name="Tsuchikane K."/>
            <person name="Ohji S."/>
            <person name="Yamazoe A."/>
            <person name="Ichikawa N."/>
            <person name="Kimura A."/>
            <person name="Fujita N."/>
        </authorList>
    </citation>
    <scope>NUCLEOTIDE SEQUENCE [LARGE SCALE GENOMIC DNA]</scope>
    <source>
        <strain evidence="12 13">NBRC 106054</strain>
    </source>
</reference>
<dbReference type="SUPFAM" id="SSF52172">
    <property type="entry name" value="CheY-like"/>
    <property type="match status" value="1"/>
</dbReference>
<dbReference type="SMART" id="SM00388">
    <property type="entry name" value="HisKA"/>
    <property type="match status" value="1"/>
</dbReference>
<sequence>MSPFMQKTTRILIVDDDEDDFFITSDYIKEIEEGKFLIQWAQQYNAALQLMREHAFDIYFVDFRLGAKTGIDLLKEAIASKCEEPIILLTGKGNREVDRLAMKIGAFDYLVKSELNTEKLERTIRYALERSSYINAIRRNERKFRNIFEQSMDAVFIADMHLNFREMNPAAGDLLEAGDPSELLGKKLPDLLADSQEAYRILTSLQSGQDINDRELEVLTSGGNRKSCILSASVESDLEGQHYIQGILHDITNLKKTEWLTLQAEKLAATGRLVRTLAHEVRNPLNNITLSAEQLQLEYTDESNQLYLDVIRRNSLRISRIITELLNSSRQTEFELHVAAIQELLDLVLTEAADTMSLQQVKLDTQIPEGELMVLMDKEKLRIAFMNIIVNAIEAMQPGGGELIIRLSEKNGFAVTEINDNGTGIPAENMGRLFEPYYTSKRNGMGLGLASTLNIVQSHKGFIDVHSTEGRGTSFIVNLPLFQNNTDH</sequence>
<keyword evidence="7" id="KW-0067">ATP-binding</keyword>
<dbReference type="CDD" id="cd00130">
    <property type="entry name" value="PAS"/>
    <property type="match status" value="1"/>
</dbReference>
<dbReference type="InterPro" id="IPR003594">
    <property type="entry name" value="HATPase_dom"/>
</dbReference>
<keyword evidence="4" id="KW-0808">Transferase</keyword>
<dbReference type="GO" id="GO:0005524">
    <property type="term" value="F:ATP binding"/>
    <property type="evidence" value="ECO:0007669"/>
    <property type="project" value="UniProtKB-KW"/>
</dbReference>
<dbReference type="SMART" id="SM00387">
    <property type="entry name" value="HATPase_c"/>
    <property type="match status" value="1"/>
</dbReference>
<feature type="domain" description="Response regulatory" evidence="11">
    <location>
        <begin position="10"/>
        <end position="127"/>
    </location>
</feature>
<dbReference type="SUPFAM" id="SSF55785">
    <property type="entry name" value="PYP-like sensor domain (PAS domain)"/>
    <property type="match status" value="1"/>
</dbReference>
<dbReference type="Gene3D" id="1.10.287.130">
    <property type="match status" value="1"/>
</dbReference>
<keyword evidence="5" id="KW-0547">Nucleotide-binding</keyword>
<evidence type="ECO:0000256" key="8">
    <source>
        <dbReference type="ARBA" id="ARBA00023012"/>
    </source>
</evidence>
<dbReference type="PANTHER" id="PTHR43065:SF10">
    <property type="entry name" value="PEROXIDE STRESS-ACTIVATED HISTIDINE KINASE MAK3"/>
    <property type="match status" value="1"/>
</dbReference>